<dbReference type="PANTHER" id="PTHR47027">
    <property type="entry name" value="REVERSE TRANSCRIPTASE DOMAIN-CONTAINING PROTEIN"/>
    <property type="match status" value="1"/>
</dbReference>
<protein>
    <recommendedName>
        <fullName evidence="3">Reverse transcriptase domain-containing protein</fullName>
    </recommendedName>
</protein>
<comment type="caution">
    <text evidence="1">The sequence shown here is derived from an EMBL/GenBank/DDBJ whole genome shotgun (WGS) entry which is preliminary data.</text>
</comment>
<dbReference type="Proteomes" id="UP001292094">
    <property type="component" value="Unassembled WGS sequence"/>
</dbReference>
<sequence length="207" mass="23407">MMLKQTTEDIDDEDAIYIHYRHDGSLFNLRRLQAHTKTLEQMIHNLLFADDDALIAHTEGAIQGLTSCFAEAAQLVGLEVSLMKKEFLHQLAPQEEYRLPHITISETKLISVHQFTYLGCTISSNANIDKEIDNSLAKANSAFGRLYKKGLKQQTIKERYKDQSLQCHCAHHTTLWFRVVVHLSAPPVTSRAIPSALSPHHPQNPLA</sequence>
<accession>A0AAE1Q5B3</accession>
<name>A0AAE1Q5B3_9EUCA</name>
<evidence type="ECO:0008006" key="3">
    <source>
        <dbReference type="Google" id="ProtNLM"/>
    </source>
</evidence>
<keyword evidence="2" id="KW-1185">Reference proteome</keyword>
<evidence type="ECO:0000313" key="1">
    <source>
        <dbReference type="EMBL" id="KAK4319889.1"/>
    </source>
</evidence>
<proteinExistence type="predicted"/>
<reference evidence="1" key="1">
    <citation type="submission" date="2023-11" db="EMBL/GenBank/DDBJ databases">
        <title>Genome assemblies of two species of porcelain crab, Petrolisthes cinctipes and Petrolisthes manimaculis (Anomura: Porcellanidae).</title>
        <authorList>
            <person name="Angst P."/>
        </authorList>
    </citation>
    <scope>NUCLEOTIDE SEQUENCE</scope>
    <source>
        <strain evidence="1">PB745_02</strain>
        <tissue evidence="1">Gill</tissue>
    </source>
</reference>
<organism evidence="1 2">
    <name type="scientific">Petrolisthes manimaculis</name>
    <dbReference type="NCBI Taxonomy" id="1843537"/>
    <lineage>
        <taxon>Eukaryota</taxon>
        <taxon>Metazoa</taxon>
        <taxon>Ecdysozoa</taxon>
        <taxon>Arthropoda</taxon>
        <taxon>Crustacea</taxon>
        <taxon>Multicrustacea</taxon>
        <taxon>Malacostraca</taxon>
        <taxon>Eumalacostraca</taxon>
        <taxon>Eucarida</taxon>
        <taxon>Decapoda</taxon>
        <taxon>Pleocyemata</taxon>
        <taxon>Anomura</taxon>
        <taxon>Galatheoidea</taxon>
        <taxon>Porcellanidae</taxon>
        <taxon>Petrolisthes</taxon>
    </lineage>
</organism>
<gene>
    <name evidence="1" type="ORF">Pmani_009234</name>
</gene>
<dbReference type="PANTHER" id="PTHR47027:SF20">
    <property type="entry name" value="REVERSE TRANSCRIPTASE-LIKE PROTEIN WITH RNA-DIRECTED DNA POLYMERASE DOMAIN"/>
    <property type="match status" value="1"/>
</dbReference>
<dbReference type="EMBL" id="JAWZYT010000713">
    <property type="protein sequence ID" value="KAK4319889.1"/>
    <property type="molecule type" value="Genomic_DNA"/>
</dbReference>
<evidence type="ECO:0000313" key="2">
    <source>
        <dbReference type="Proteomes" id="UP001292094"/>
    </source>
</evidence>
<dbReference type="AlphaFoldDB" id="A0AAE1Q5B3"/>